<protein>
    <submittedName>
        <fullName evidence="1">Uncharacterized protein</fullName>
    </submittedName>
</protein>
<dbReference type="AlphaFoldDB" id="A0A6L9GEX7"/>
<gene>
    <name evidence="1" type="ORF">GT020_17785</name>
</gene>
<accession>A0A6L9GEX7</accession>
<evidence type="ECO:0000313" key="1">
    <source>
        <dbReference type="EMBL" id="NAZ17896.1"/>
    </source>
</evidence>
<evidence type="ECO:0000313" key="2">
    <source>
        <dbReference type="Proteomes" id="UP000477543"/>
    </source>
</evidence>
<sequence>MALTPKLRLDEVRLQHTAAIKAVQEAAVDHDEAERDNEVGTWARSQTYAVFLNALLDYEIIARAYNEALAKAVMRG</sequence>
<comment type="caution">
    <text evidence="1">The sequence shown here is derived from an EMBL/GenBank/DDBJ whole genome shotgun (WGS) entry which is preliminary data.</text>
</comment>
<dbReference type="RefSeq" id="WP_161450200.1">
    <property type="nucleotide sequence ID" value="NZ_WYDN01000030.1"/>
</dbReference>
<dbReference type="Proteomes" id="UP000477543">
    <property type="component" value="Unassembled WGS sequence"/>
</dbReference>
<dbReference type="EMBL" id="WYDN01000030">
    <property type="protein sequence ID" value="NAZ17896.1"/>
    <property type="molecule type" value="Genomic_DNA"/>
</dbReference>
<reference evidence="1 2" key="1">
    <citation type="submission" date="2020-01" db="EMBL/GenBank/DDBJ databases">
        <title>Glutamicibacter soli M275.</title>
        <authorList>
            <person name="Meng X."/>
        </authorList>
    </citation>
    <scope>NUCLEOTIDE SEQUENCE [LARGE SCALE GENOMIC DNA]</scope>
    <source>
        <strain evidence="1 2">M275</strain>
    </source>
</reference>
<proteinExistence type="predicted"/>
<organism evidence="1 2">
    <name type="scientific">Glutamicibacter soli</name>
    <dbReference type="NCBI Taxonomy" id="453836"/>
    <lineage>
        <taxon>Bacteria</taxon>
        <taxon>Bacillati</taxon>
        <taxon>Actinomycetota</taxon>
        <taxon>Actinomycetes</taxon>
        <taxon>Micrococcales</taxon>
        <taxon>Micrococcaceae</taxon>
        <taxon>Glutamicibacter</taxon>
    </lineage>
</organism>
<name>A0A6L9GEX7_9MICC</name>